<comment type="caution">
    <text evidence="5">The sequence shown here is derived from an EMBL/GenBank/DDBJ whole genome shotgun (WGS) entry which is preliminary data.</text>
</comment>
<dbReference type="REBASE" id="129540">
    <property type="entry name" value="S.Aba8239ORF16845P"/>
</dbReference>
<evidence type="ECO:0000256" key="2">
    <source>
        <dbReference type="ARBA" id="ARBA00022747"/>
    </source>
</evidence>
<dbReference type="PANTHER" id="PTHR30408">
    <property type="entry name" value="TYPE-1 RESTRICTION ENZYME ECOKI SPECIFICITY PROTEIN"/>
    <property type="match status" value="1"/>
</dbReference>
<reference evidence="6" key="1">
    <citation type="submission" date="2015-07" db="EMBL/GenBank/DDBJ databases">
        <title>Draft genome sequence of Acetobacterium bakii DSM 8293, a potential psychrophilic chemical producer through syngas fermentation.</title>
        <authorList>
            <person name="Song Y."/>
            <person name="Hwang S."/>
            <person name="Cho B.-K."/>
        </authorList>
    </citation>
    <scope>NUCLEOTIDE SEQUENCE [LARGE SCALE GENOMIC DNA]</scope>
    <source>
        <strain evidence="6">DSM 8239</strain>
    </source>
</reference>
<evidence type="ECO:0000259" key="4">
    <source>
        <dbReference type="Pfam" id="PF01420"/>
    </source>
</evidence>
<organism evidence="5 6">
    <name type="scientific">Acetobacterium bakii</name>
    <dbReference type="NCBI Taxonomy" id="52689"/>
    <lineage>
        <taxon>Bacteria</taxon>
        <taxon>Bacillati</taxon>
        <taxon>Bacillota</taxon>
        <taxon>Clostridia</taxon>
        <taxon>Eubacteriales</taxon>
        <taxon>Eubacteriaceae</taxon>
        <taxon>Acetobacterium</taxon>
    </lineage>
</organism>
<evidence type="ECO:0000256" key="3">
    <source>
        <dbReference type="ARBA" id="ARBA00023125"/>
    </source>
</evidence>
<dbReference type="STRING" id="52689.AKG39_16840"/>
<dbReference type="Pfam" id="PF01420">
    <property type="entry name" value="Methylase_S"/>
    <property type="match status" value="1"/>
</dbReference>
<dbReference type="SUPFAM" id="SSF116734">
    <property type="entry name" value="DNA methylase specificity domain"/>
    <property type="match status" value="1"/>
</dbReference>
<dbReference type="InterPro" id="IPR000055">
    <property type="entry name" value="Restrct_endonuc_typeI_TRD"/>
</dbReference>
<dbReference type="GO" id="GO:0003677">
    <property type="term" value="F:DNA binding"/>
    <property type="evidence" value="ECO:0007669"/>
    <property type="project" value="UniProtKB-KW"/>
</dbReference>
<gene>
    <name evidence="5" type="ORF">AKG39_16840</name>
</gene>
<dbReference type="PANTHER" id="PTHR30408:SF13">
    <property type="entry name" value="TYPE I RESTRICTION ENZYME HINDI SPECIFICITY SUBUNIT"/>
    <property type="match status" value="1"/>
</dbReference>
<keyword evidence="2" id="KW-0680">Restriction system</keyword>
<sequence>MTKTIYDYWFLQFDFPDDKGKPYRSSDGEMVWNEQLKIKIPMHWNVGNLYTIATFTNGIACQKYRPSEDEDTLPVIKIKEMHRGITEDTETVTVNIPEKIKIRCGDILFSWSATLEVQLWAGQTAALNQHIFRITPKEPYTKNYVYEQLASYVGKFIKMAEARKTTMGHITSDHLEQSRIVLPHEEIIVQYEKKVAPLFIKIMKTTQENQELKKLRDWLLPMLMNGQIRLK</sequence>
<evidence type="ECO:0000313" key="5">
    <source>
        <dbReference type="EMBL" id="KNZ40620.1"/>
    </source>
</evidence>
<dbReference type="InterPro" id="IPR044946">
    <property type="entry name" value="Restrct_endonuc_typeI_TRD_sf"/>
</dbReference>
<accession>A0A0L6TYH5</accession>
<dbReference type="AlphaFoldDB" id="A0A0L6TYH5"/>
<proteinExistence type="inferred from homology"/>
<keyword evidence="3" id="KW-0238">DNA-binding</keyword>
<evidence type="ECO:0000313" key="6">
    <source>
        <dbReference type="Proteomes" id="UP000036873"/>
    </source>
</evidence>
<dbReference type="EMBL" id="LGYO01000051">
    <property type="protein sequence ID" value="KNZ40620.1"/>
    <property type="molecule type" value="Genomic_DNA"/>
</dbReference>
<name>A0A0L6TYH5_9FIRM</name>
<comment type="similarity">
    <text evidence="1">Belongs to the type-I restriction system S methylase family.</text>
</comment>
<dbReference type="PATRIC" id="fig|52689.4.peg.2916"/>
<evidence type="ECO:0000256" key="1">
    <source>
        <dbReference type="ARBA" id="ARBA00010923"/>
    </source>
</evidence>
<dbReference type="GO" id="GO:0009307">
    <property type="term" value="P:DNA restriction-modification system"/>
    <property type="evidence" value="ECO:0007669"/>
    <property type="project" value="UniProtKB-KW"/>
</dbReference>
<keyword evidence="6" id="KW-1185">Reference proteome</keyword>
<dbReference type="Proteomes" id="UP000036873">
    <property type="component" value="Unassembled WGS sequence"/>
</dbReference>
<feature type="domain" description="Type I restriction modification DNA specificity" evidence="4">
    <location>
        <begin position="44"/>
        <end position="213"/>
    </location>
</feature>
<dbReference type="InterPro" id="IPR052021">
    <property type="entry name" value="Type-I_RS_S_subunit"/>
</dbReference>
<protein>
    <recommendedName>
        <fullName evidence="4">Type I restriction modification DNA specificity domain-containing protein</fullName>
    </recommendedName>
</protein>
<dbReference type="Gene3D" id="3.90.220.20">
    <property type="entry name" value="DNA methylase specificity domains"/>
    <property type="match status" value="1"/>
</dbReference>